<evidence type="ECO:0000256" key="1">
    <source>
        <dbReference type="ARBA" id="ARBA00004141"/>
    </source>
</evidence>
<accession>A0A0L6CHU4</accession>
<evidence type="ECO:0000256" key="3">
    <source>
        <dbReference type="ARBA" id="ARBA00022989"/>
    </source>
</evidence>
<organism evidence="7 8">
    <name type="scientific">Luteipulveratus halotolerans</name>
    <dbReference type="NCBI Taxonomy" id="1631356"/>
    <lineage>
        <taxon>Bacteria</taxon>
        <taxon>Bacillati</taxon>
        <taxon>Actinomycetota</taxon>
        <taxon>Actinomycetes</taxon>
        <taxon>Micrococcales</taxon>
        <taxon>Dermacoccaceae</taxon>
        <taxon>Luteipulveratus</taxon>
    </lineage>
</organism>
<comment type="subcellular location">
    <subcellularLocation>
        <location evidence="1">Membrane</location>
        <topology evidence="1">Multi-pass membrane protein</topology>
    </subcellularLocation>
</comment>
<dbReference type="PATRIC" id="fig|1631356.3.peg.1801"/>
<evidence type="ECO:0000313" key="8">
    <source>
        <dbReference type="Proteomes" id="UP000037397"/>
    </source>
</evidence>
<feature type="transmembrane region" description="Helical" evidence="5">
    <location>
        <begin position="89"/>
        <end position="111"/>
    </location>
</feature>
<feature type="transmembrane region" description="Helical" evidence="5">
    <location>
        <begin position="117"/>
        <end position="139"/>
    </location>
</feature>
<name>A0A0L6CHU4_9MICO</name>
<sequence>MSEHPGPAAAVARDWGRRLDPRPQLTRRSFAERVDRLRNRLFLILQCAVFGGLAYLIAHDLLDHPSPFFAPITVLVTLGLTYGQRLRRVVELTVGVAVGVFIGDVFVHLFGTGAWQLAVVVVCAMSIAVLLGAGGLIMIQAGVQSMVVVILVAPAGQAFSRWLDAAIGGVVALLAATITPTSPVRRPRVQAGKVVHELSSILAETATAVRRRDQSRADAALDRARASETMLDELREATAEGIAVTRQSPFRRSHVPSVVGIAEIVEPLDRAIRNLRVLVRRAAVAVWVGEQVPPGYLDLVDDLGEVMGRMADELSQRRDLDPLRDDLTRIARRAGLSSRNSSLSGEVIRAQVRSTVTDLLMLTGLTYAEARDQVPARADDLDD</sequence>
<evidence type="ECO:0000256" key="5">
    <source>
        <dbReference type="SAM" id="Phobius"/>
    </source>
</evidence>
<proteinExistence type="predicted"/>
<dbReference type="RefSeq" id="WP_050669631.1">
    <property type="nucleotide sequence ID" value="NZ_LAIR01000002.1"/>
</dbReference>
<evidence type="ECO:0000256" key="4">
    <source>
        <dbReference type="ARBA" id="ARBA00023136"/>
    </source>
</evidence>
<feature type="transmembrane region" description="Helical" evidence="5">
    <location>
        <begin position="41"/>
        <end position="58"/>
    </location>
</feature>
<evidence type="ECO:0000259" key="6">
    <source>
        <dbReference type="Pfam" id="PF13515"/>
    </source>
</evidence>
<feature type="domain" description="Integral membrane bound transporter" evidence="6">
    <location>
        <begin position="53"/>
        <end position="175"/>
    </location>
</feature>
<evidence type="ECO:0000313" key="7">
    <source>
        <dbReference type="EMBL" id="KNX37289.1"/>
    </source>
</evidence>
<dbReference type="GO" id="GO:0016020">
    <property type="term" value="C:membrane"/>
    <property type="evidence" value="ECO:0007669"/>
    <property type="project" value="UniProtKB-SubCell"/>
</dbReference>
<dbReference type="InterPro" id="IPR049453">
    <property type="entry name" value="Memb_transporter_dom"/>
</dbReference>
<keyword evidence="8" id="KW-1185">Reference proteome</keyword>
<keyword evidence="4 5" id="KW-0472">Membrane</keyword>
<dbReference type="EMBL" id="LAIR01000002">
    <property type="protein sequence ID" value="KNX37289.1"/>
    <property type="molecule type" value="Genomic_DNA"/>
</dbReference>
<feature type="transmembrane region" description="Helical" evidence="5">
    <location>
        <begin position="64"/>
        <end position="82"/>
    </location>
</feature>
<keyword evidence="2 5" id="KW-0812">Transmembrane</keyword>
<comment type="caution">
    <text evidence="7">The sequence shown here is derived from an EMBL/GenBank/DDBJ whole genome shotgun (WGS) entry which is preliminary data.</text>
</comment>
<feature type="transmembrane region" description="Helical" evidence="5">
    <location>
        <begin position="159"/>
        <end position="178"/>
    </location>
</feature>
<dbReference type="AlphaFoldDB" id="A0A0L6CHU4"/>
<gene>
    <name evidence="7" type="ORF">VV01_09255</name>
</gene>
<dbReference type="STRING" id="1631356.VV01_09255"/>
<dbReference type="OrthoDB" id="5198202at2"/>
<dbReference type="Proteomes" id="UP000037397">
    <property type="component" value="Unassembled WGS sequence"/>
</dbReference>
<protein>
    <recommendedName>
        <fullName evidence="6">Integral membrane bound transporter domain-containing protein</fullName>
    </recommendedName>
</protein>
<dbReference type="Pfam" id="PF13515">
    <property type="entry name" value="FUSC_2"/>
    <property type="match status" value="1"/>
</dbReference>
<reference evidence="8" key="1">
    <citation type="submission" date="2015-03" db="EMBL/GenBank/DDBJ databases">
        <title>Luteipulveratus halotolerans sp. nov., a novel actinobacterium (Dermacoccaceae) from Sarawak, Malaysia.</title>
        <authorList>
            <person name="Juboi H."/>
            <person name="Basik A."/>
            <person name="Shamsul S.S."/>
            <person name="Arnold P."/>
            <person name="Schmitt E.K."/>
            <person name="Sanglier J.-J."/>
            <person name="Yeo T."/>
        </authorList>
    </citation>
    <scope>NUCLEOTIDE SEQUENCE [LARGE SCALE GENOMIC DNA]</scope>
    <source>
        <strain evidence="8">C296001</strain>
    </source>
</reference>
<evidence type="ECO:0000256" key="2">
    <source>
        <dbReference type="ARBA" id="ARBA00022692"/>
    </source>
</evidence>
<keyword evidence="3 5" id="KW-1133">Transmembrane helix</keyword>